<dbReference type="SMART" id="SM00826">
    <property type="entry name" value="PKS_DH"/>
    <property type="match status" value="1"/>
</dbReference>
<dbReference type="Pfam" id="PF00698">
    <property type="entry name" value="Acyl_transf_1"/>
    <property type="match status" value="1"/>
</dbReference>
<dbReference type="InterPro" id="IPR020807">
    <property type="entry name" value="PKS_DH"/>
</dbReference>
<dbReference type="Pfam" id="PF16197">
    <property type="entry name" value="KAsynt_C_assoc"/>
    <property type="match status" value="1"/>
</dbReference>
<dbReference type="InterPro" id="IPR032821">
    <property type="entry name" value="PKS_assoc"/>
</dbReference>
<dbReference type="Pfam" id="PF21089">
    <property type="entry name" value="PKS_DH_N"/>
    <property type="match status" value="1"/>
</dbReference>
<dbReference type="Gene3D" id="3.30.70.3290">
    <property type="match status" value="1"/>
</dbReference>
<dbReference type="Proteomes" id="UP000600101">
    <property type="component" value="Unassembled WGS sequence"/>
</dbReference>
<evidence type="ECO:0000256" key="7">
    <source>
        <dbReference type="PROSITE-ProRule" id="PRU01363"/>
    </source>
</evidence>
<dbReference type="Gene3D" id="3.40.366.10">
    <property type="entry name" value="Malonyl-Coenzyme A Acyl Carrier Protein, domain 2"/>
    <property type="match status" value="1"/>
</dbReference>
<dbReference type="PANTHER" id="PTHR43775:SF37">
    <property type="entry name" value="SI:DKEY-61P9.11"/>
    <property type="match status" value="1"/>
</dbReference>
<dbReference type="PANTHER" id="PTHR43775">
    <property type="entry name" value="FATTY ACID SYNTHASE"/>
    <property type="match status" value="1"/>
</dbReference>
<dbReference type="Pfam" id="PF14765">
    <property type="entry name" value="PS-DH"/>
    <property type="match status" value="1"/>
</dbReference>
<dbReference type="SUPFAM" id="SSF47336">
    <property type="entry name" value="ACP-like"/>
    <property type="match status" value="1"/>
</dbReference>
<evidence type="ECO:0000256" key="4">
    <source>
        <dbReference type="ARBA" id="ARBA00022857"/>
    </source>
</evidence>
<dbReference type="InterPro" id="IPR049551">
    <property type="entry name" value="PKS_DH_C"/>
</dbReference>
<proteinExistence type="predicted"/>
<dbReference type="PROSITE" id="PS50075">
    <property type="entry name" value="CARRIER"/>
    <property type="match status" value="1"/>
</dbReference>
<keyword evidence="1" id="KW-0596">Phosphopantetheine</keyword>
<evidence type="ECO:0000313" key="12">
    <source>
        <dbReference type="Proteomes" id="UP000600101"/>
    </source>
</evidence>
<dbReference type="InterPro" id="IPR013968">
    <property type="entry name" value="PKS_KR"/>
</dbReference>
<evidence type="ECO:0000259" key="10">
    <source>
        <dbReference type="PROSITE" id="PS52019"/>
    </source>
</evidence>
<feature type="domain" description="Ketosynthase family 3 (KS3)" evidence="9">
    <location>
        <begin position="14"/>
        <end position="442"/>
    </location>
</feature>
<feature type="region of interest" description="C-terminal hotdog fold" evidence="7">
    <location>
        <begin position="1042"/>
        <end position="1188"/>
    </location>
</feature>
<name>A0A9X0R1C7_9PROT</name>
<dbReference type="GO" id="GO:0004312">
    <property type="term" value="F:fatty acid synthase activity"/>
    <property type="evidence" value="ECO:0007669"/>
    <property type="project" value="TreeGrafter"/>
</dbReference>
<dbReference type="GO" id="GO:0004315">
    <property type="term" value="F:3-oxoacyl-[acyl-carrier-protein] synthase activity"/>
    <property type="evidence" value="ECO:0007669"/>
    <property type="project" value="InterPro"/>
</dbReference>
<dbReference type="Gene3D" id="3.40.50.720">
    <property type="entry name" value="NAD(P)-binding Rossmann-like Domain"/>
    <property type="match status" value="2"/>
</dbReference>
<dbReference type="EMBL" id="JACOMF010000022">
    <property type="protein sequence ID" value="MBC4017063.1"/>
    <property type="molecule type" value="Genomic_DNA"/>
</dbReference>
<dbReference type="Pfam" id="PF08659">
    <property type="entry name" value="KR"/>
    <property type="match status" value="1"/>
</dbReference>
<dbReference type="InterPro" id="IPR013149">
    <property type="entry name" value="ADH-like_C"/>
</dbReference>
<dbReference type="InterPro" id="IPR013154">
    <property type="entry name" value="ADH-like_N"/>
</dbReference>
<dbReference type="CDD" id="cd05195">
    <property type="entry name" value="enoyl_red"/>
    <property type="match status" value="1"/>
</dbReference>
<keyword evidence="4" id="KW-0521">NADP</keyword>
<dbReference type="InterPro" id="IPR049552">
    <property type="entry name" value="PKS_DH_N"/>
</dbReference>
<dbReference type="PROSITE" id="PS00606">
    <property type="entry name" value="KS3_1"/>
    <property type="match status" value="1"/>
</dbReference>
<dbReference type="Pfam" id="PF02801">
    <property type="entry name" value="Ketoacyl-synt_C"/>
    <property type="match status" value="1"/>
</dbReference>
<dbReference type="InterPro" id="IPR006162">
    <property type="entry name" value="Ppantetheine_attach_site"/>
</dbReference>
<dbReference type="InterPro" id="IPR011032">
    <property type="entry name" value="GroES-like_sf"/>
</dbReference>
<dbReference type="CDD" id="cd00833">
    <property type="entry name" value="PKS"/>
    <property type="match status" value="1"/>
</dbReference>
<dbReference type="InterPro" id="IPR036736">
    <property type="entry name" value="ACP-like_sf"/>
</dbReference>
<dbReference type="SUPFAM" id="SSF53335">
    <property type="entry name" value="S-adenosyl-L-methionine-dependent methyltransferases"/>
    <property type="match status" value="1"/>
</dbReference>
<dbReference type="Gene3D" id="3.90.180.10">
    <property type="entry name" value="Medium-chain alcohol dehydrogenases, catalytic domain"/>
    <property type="match status" value="1"/>
</dbReference>
<dbReference type="SUPFAM" id="SSF53901">
    <property type="entry name" value="Thiolase-like"/>
    <property type="match status" value="1"/>
</dbReference>
<dbReference type="Gene3D" id="1.10.1200.10">
    <property type="entry name" value="ACP-like"/>
    <property type="match status" value="1"/>
</dbReference>
<dbReference type="PROSITE" id="PS52019">
    <property type="entry name" value="PKS_MFAS_DH"/>
    <property type="match status" value="1"/>
</dbReference>
<dbReference type="InterPro" id="IPR036291">
    <property type="entry name" value="NAD(P)-bd_dom_sf"/>
</dbReference>
<keyword evidence="2" id="KW-0597">Phosphoprotein</keyword>
<accession>A0A9X0R1C7</accession>
<dbReference type="PROSITE" id="PS00012">
    <property type="entry name" value="PHOSPHOPANTETHEINE"/>
    <property type="match status" value="1"/>
</dbReference>
<dbReference type="InterPro" id="IPR014031">
    <property type="entry name" value="Ketoacyl_synth_C"/>
</dbReference>
<dbReference type="SMART" id="SM00822">
    <property type="entry name" value="PKS_KR"/>
    <property type="match status" value="1"/>
</dbReference>
<dbReference type="InterPro" id="IPR016039">
    <property type="entry name" value="Thiolase-like"/>
</dbReference>
<dbReference type="Gene3D" id="3.40.50.150">
    <property type="entry name" value="Vaccinia Virus protein VP39"/>
    <property type="match status" value="1"/>
</dbReference>
<dbReference type="SUPFAM" id="SSF50129">
    <property type="entry name" value="GroES-like"/>
    <property type="match status" value="1"/>
</dbReference>
<comment type="caution">
    <text evidence="11">The sequence shown here is derived from an EMBL/GenBank/DDBJ whole genome shotgun (WGS) entry which is preliminary data.</text>
</comment>
<dbReference type="RefSeq" id="WP_186771829.1">
    <property type="nucleotide sequence ID" value="NZ_JACOMF010000022.1"/>
</dbReference>
<evidence type="ECO:0000256" key="6">
    <source>
        <dbReference type="ARBA" id="ARBA00023315"/>
    </source>
</evidence>
<dbReference type="SMART" id="SM00827">
    <property type="entry name" value="PKS_AT"/>
    <property type="match status" value="1"/>
</dbReference>
<sequence length="2449" mass="251734">MTSRPEPRPRRRAESPIAILGAACRLPGAPDLGAFWRLLAAGRDAVTTVPAERFSRDFFAHPRRGEPGKSYTFAAGVLDDIRGFDPAAFGISPREAAEMDPQQRLLLEVAHEALEDAGWLPSRLAGSGIGVFIGASLTDYGDLRQADAAAGDRYFMTGSALSILANRIGNVFDLRGPAQTIDTACSSSLVALHWACEALRAGRLPAALVGGANLLLSPFPFIGFARAGMLSPLGRCHAFGARADGYVRAEGAGLVVLKRLDDALADGDQIRAVILGTGVNAAGRTLGLSLPSQAAQAALIEQVMTEAGVAPDRIGYFEAHGTGTPIGDPLEAAAIGAAIGRRRRRADGAEAVPLPIGSVKTNIGHTEPASGIAGLLKALLVLEHGRIPPSLHHEVPNPEIDFAGLGLRVPTRLEPVPRRGRAVVGVNSFGFGGTNACVLLTAAPTARRREPVHDQIPAPLPPLLISARSAAGLKTLAGQWHDLLLGAPAARLPALLRGAARYRELQPHRLALRDTDPAAIAEQLALWRAGAPARATAGIAPRGAGIAFVFSGNGATWPGMAVASLAANAAFRAGVKEADAALAPLLGWSVAERLGAGTGEAALAATEVAQPLLFAVQCGIVAALAEQGIQPALCLGHSVGEVAAAHAAGLLDLPTAARIIHARSRHQARTRGHGAMAALGLAAEPALGVLAELSPGLEIAAINAPDAVTVAGPVNALRALAEVAAARGWSFIPLGLDYAFHSAAMDPLHDGLLEELDGVGAIGPRVPFISTVTGAALSAADCDAAYWWRNLRQPVRFQTAVTAAAEAGPVLFLEIGPNPILQSYIRDGLRAANATAGVAGTLSRRQETAANPGDPFPAIADRAFVQGADPRQGPAFQGAAERRGLPRTPFDRQPHWYAPSTEATLLAAPLPEHRLLGFRRGREPGLWTMHLDTALEPWLGDHLLAGEAVLPAAAMLDIALAAAAAWLPDGMALELRDVALHHLLPLDAGRARELRATLDAEGHFTLSSRRRLADDPWTLHAEARAAALPRLPERPEEAPVAGRRLDGRALVGLAASAGLGYGPAFQSVEQLVVDTATGAAQVWLRRPEAAPPDAGFLLHPARLDGAFQGLIGLLAETPAEAGTGLVPVRFDRLVFHRGAAPIATAAIRLTSRGERSAAADLVLRDAAGATVAIIESCRLGRIRLPGRDRAVDSAFRFALVPTLPGPGWEAPERIDIGAALTAARQRAAALDLGEAGLLLEGFCAAAAHAALSLAPATGPYARALLEDLAEDGLAVRGPLGLRPVPAPDLPPAVEIWQQVWLEQPGLAPDLAWLALAAERLPQLLTQWPVTEDNGQATAPPAAAAGLGRLATVLAEAAASIAASWPRSRPLRVLEVGAAPGPATARLAAVLAASGRRILYCAAALPGQPAPAAPREAAGLEYSAAVWDPQGQEPPPIVADLVIGLCAGARLRGGALLPAALRQVVAPGGALLLVEPLPGRLWNFCCGQNPSWWVTPGGASPLPGAEAWDAALAEEGWEAAAIERLDAAPWPAVLIGARGPTGAEVLAAPKLRRVALFADAGAAGLKRAVTAALQARGASVTAVELADAAAVPPKSLQGTLVVALATGGDAPAELAGTLAGLACLAAAAEGSAAGFAIVTRGGQQPEPGGGHEPQAAASFALGRVLANEHPGLRPRRIDLCPALAPEAAARRLATELLNDGDSEPEVTLTSAGRLVPRLRAGLPPAPPQGGPLGLQVPVPGQLGSLHWAPLTLPAPGPGEVLLRVEAAGLNFRDVMWALGLLPEEALLPGFTGPGLGMECAGVVEAVGEAVALRPGDRVFGIAPAALATHALTRAEALAPLPAGIEAAAAATVPVAFLTAVHSLEELARIEPGERVLIHGGAGAVGLAALQVALAHGARVAATAGTPAKRAFLRAAGAELVLDSRDPGFADALRAHWPDGVDVVLNSLAGEAMERSLGLLRPFGRFIELGKRDFAEGRRVPLRPLRRNATWFAVDVDELPRARPEHAARLLAGIANRLSTGSFRPLPAIEHAATEVEAAFRTLQASSHIGKLVIRAPAVSAPLWRGAPIQQAARGTVVVIGGTQGFGAAAARWLAAQGVHHLALLSRRGPAAPGADALLRDLAARGAAATLHACDATDPDALCRTLQSLRASMPPIRGVVHAAAVLADGAAAVLDPARAAPVLAAKLSIAENLDRATAEDPLALFLLFSSATVAIGNPGQAAYVAANAALEALARRRRAAGRPAMAIGWGPIADAGMLAGDAATLEILRRRLGTTPMTAEAALSALPALLATDATSIGLARISWAEAGQALALLAEPAFEAVRAAAPPSADAADLRARLRTASEAEALTLLRETLVTELCRILRLPPPAVTADAPLAGLGLDSLGGMELRTALEQRLGLPVPLGAVTDTLSVDGLARRIAETVRDTRPEADVAAMIAAHEPPPADGLEVAA</sequence>
<dbReference type="InterPro" id="IPR018201">
    <property type="entry name" value="Ketoacyl_synth_AS"/>
</dbReference>
<dbReference type="InterPro" id="IPR057326">
    <property type="entry name" value="KR_dom"/>
</dbReference>
<feature type="active site" description="Proton acceptor; for dehydratase activity" evidence="7">
    <location>
        <position position="942"/>
    </location>
</feature>
<evidence type="ECO:0000313" key="11">
    <source>
        <dbReference type="EMBL" id="MBC4017063.1"/>
    </source>
</evidence>
<dbReference type="SUPFAM" id="SSF52151">
    <property type="entry name" value="FabD/lysophospholipase-like"/>
    <property type="match status" value="1"/>
</dbReference>
<feature type="domain" description="PKS/mFAS DH" evidence="10">
    <location>
        <begin position="903"/>
        <end position="1188"/>
    </location>
</feature>
<keyword evidence="6" id="KW-0012">Acyltransferase</keyword>
<dbReference type="SMART" id="SM00825">
    <property type="entry name" value="PKS_KS"/>
    <property type="match status" value="1"/>
</dbReference>
<dbReference type="GO" id="GO:0006633">
    <property type="term" value="P:fatty acid biosynthetic process"/>
    <property type="evidence" value="ECO:0007669"/>
    <property type="project" value="InterPro"/>
</dbReference>
<keyword evidence="5" id="KW-0511">Multifunctional enzyme</keyword>
<keyword evidence="3" id="KW-0808">Transferase</keyword>
<dbReference type="Pfam" id="PF00550">
    <property type="entry name" value="PP-binding"/>
    <property type="match status" value="1"/>
</dbReference>
<dbReference type="Pfam" id="PF00107">
    <property type="entry name" value="ADH_zinc_N"/>
    <property type="match status" value="1"/>
</dbReference>
<evidence type="ECO:0000256" key="5">
    <source>
        <dbReference type="ARBA" id="ARBA00023268"/>
    </source>
</evidence>
<feature type="domain" description="Carrier" evidence="8">
    <location>
        <begin position="2344"/>
        <end position="2421"/>
    </location>
</feature>
<dbReference type="InterPro" id="IPR049900">
    <property type="entry name" value="PKS_mFAS_DH"/>
</dbReference>
<feature type="region of interest" description="N-terminal hotdog fold" evidence="7">
    <location>
        <begin position="903"/>
        <end position="1032"/>
    </location>
</feature>
<evidence type="ECO:0000259" key="9">
    <source>
        <dbReference type="PROSITE" id="PS52004"/>
    </source>
</evidence>
<feature type="active site" description="Proton donor; for dehydratase activity" evidence="7">
    <location>
        <position position="1104"/>
    </location>
</feature>
<dbReference type="GO" id="GO:0016491">
    <property type="term" value="F:oxidoreductase activity"/>
    <property type="evidence" value="ECO:0007669"/>
    <property type="project" value="InterPro"/>
</dbReference>
<dbReference type="InterPro" id="IPR050091">
    <property type="entry name" value="PKS_NRPS_Biosynth_Enz"/>
</dbReference>
<dbReference type="InterPro" id="IPR020843">
    <property type="entry name" value="ER"/>
</dbReference>
<dbReference type="Gene3D" id="3.40.47.10">
    <property type="match status" value="1"/>
</dbReference>
<evidence type="ECO:0000256" key="1">
    <source>
        <dbReference type="ARBA" id="ARBA00022450"/>
    </source>
</evidence>
<dbReference type="InterPro" id="IPR020841">
    <property type="entry name" value="PKS_Beta-ketoAc_synthase_dom"/>
</dbReference>
<evidence type="ECO:0000256" key="2">
    <source>
        <dbReference type="ARBA" id="ARBA00022553"/>
    </source>
</evidence>
<dbReference type="Gene3D" id="3.10.129.110">
    <property type="entry name" value="Polyketide synthase dehydratase"/>
    <property type="match status" value="1"/>
</dbReference>
<protein>
    <submittedName>
        <fullName evidence="11">SDR family NAD(P)-dependent oxidoreductase</fullName>
    </submittedName>
</protein>
<evidence type="ECO:0000259" key="8">
    <source>
        <dbReference type="PROSITE" id="PS50075"/>
    </source>
</evidence>
<dbReference type="Pfam" id="PF00109">
    <property type="entry name" value="ketoacyl-synt"/>
    <property type="match status" value="1"/>
</dbReference>
<dbReference type="InterPro" id="IPR016035">
    <property type="entry name" value="Acyl_Trfase/lysoPLipase"/>
</dbReference>
<gene>
    <name evidence="11" type="ORF">H7965_17250</name>
</gene>
<dbReference type="InterPro" id="IPR016036">
    <property type="entry name" value="Malonyl_transacylase_ACP-bd"/>
</dbReference>
<dbReference type="InterPro" id="IPR009081">
    <property type="entry name" value="PP-bd_ACP"/>
</dbReference>
<dbReference type="SUPFAM" id="SSF55048">
    <property type="entry name" value="Probable ACP-binding domain of malonyl-CoA ACP transacylase"/>
    <property type="match status" value="1"/>
</dbReference>
<dbReference type="SUPFAM" id="SSF51735">
    <property type="entry name" value="NAD(P)-binding Rossmann-fold domains"/>
    <property type="match status" value="3"/>
</dbReference>
<dbReference type="PROSITE" id="PS52004">
    <property type="entry name" value="KS3_2"/>
    <property type="match status" value="1"/>
</dbReference>
<dbReference type="InterPro" id="IPR001227">
    <property type="entry name" value="Ac_transferase_dom_sf"/>
</dbReference>
<keyword evidence="12" id="KW-1185">Reference proteome</keyword>
<dbReference type="InterPro" id="IPR042104">
    <property type="entry name" value="PKS_dehydratase_sf"/>
</dbReference>
<dbReference type="GO" id="GO:0031177">
    <property type="term" value="F:phosphopantetheine binding"/>
    <property type="evidence" value="ECO:0007669"/>
    <property type="project" value="InterPro"/>
</dbReference>
<dbReference type="Pfam" id="PF08240">
    <property type="entry name" value="ADH_N"/>
    <property type="match status" value="1"/>
</dbReference>
<dbReference type="InterPro" id="IPR014030">
    <property type="entry name" value="Ketoacyl_synth_N"/>
</dbReference>
<dbReference type="InterPro" id="IPR020806">
    <property type="entry name" value="PKS_PP-bd"/>
</dbReference>
<dbReference type="InterPro" id="IPR014043">
    <property type="entry name" value="Acyl_transferase_dom"/>
</dbReference>
<dbReference type="InterPro" id="IPR029063">
    <property type="entry name" value="SAM-dependent_MTases_sf"/>
</dbReference>
<dbReference type="SMART" id="SM00829">
    <property type="entry name" value="PKS_ER"/>
    <property type="match status" value="1"/>
</dbReference>
<organism evidence="11 12">
    <name type="scientific">Siccirubricoccus deserti</name>
    <dbReference type="NCBI Taxonomy" id="2013562"/>
    <lineage>
        <taxon>Bacteria</taxon>
        <taxon>Pseudomonadati</taxon>
        <taxon>Pseudomonadota</taxon>
        <taxon>Alphaproteobacteria</taxon>
        <taxon>Acetobacterales</taxon>
        <taxon>Roseomonadaceae</taxon>
        <taxon>Siccirubricoccus</taxon>
    </lineage>
</organism>
<dbReference type="SMART" id="SM00823">
    <property type="entry name" value="PKS_PP"/>
    <property type="match status" value="1"/>
</dbReference>
<evidence type="ECO:0000256" key="3">
    <source>
        <dbReference type="ARBA" id="ARBA00022679"/>
    </source>
</evidence>
<reference evidence="11" key="1">
    <citation type="submission" date="2020-08" db="EMBL/GenBank/DDBJ databases">
        <authorList>
            <person name="Hu Y."/>
            <person name="Nguyen S.V."/>
            <person name="Li F."/>
            <person name="Fanning S."/>
        </authorList>
    </citation>
    <scope>NUCLEOTIDE SEQUENCE</scope>
    <source>
        <strain evidence="11">SYSU D8009</strain>
    </source>
</reference>